<evidence type="ECO:0000313" key="1">
    <source>
        <dbReference type="EMBL" id="MEE3853515.1"/>
    </source>
</evidence>
<comment type="caution">
    <text evidence="1">The sequence shown here is derived from an EMBL/GenBank/DDBJ whole genome shotgun (WGS) entry which is preliminary data.</text>
</comment>
<dbReference type="RefSeq" id="WP_330437393.1">
    <property type="nucleotide sequence ID" value="NZ_JAZDUF010000013.1"/>
</dbReference>
<dbReference type="GO" id="GO:0016787">
    <property type="term" value="F:hydrolase activity"/>
    <property type="evidence" value="ECO:0007669"/>
    <property type="project" value="UniProtKB-KW"/>
</dbReference>
<sequence length="288" mass="30059">MTTTVDTRSIAVPGATITYDVHAAGGDRTPLVIFGSPMEAEAFGTLRGHFTDRTVVTYDPRGAGRSAVDDPTIEIDPGIHAADLQAVLAASDVGQVDVFATSGGAVNALAWLAACRPDVRVLVAHEPPASQFVEDREVIDAVVADIYDTYQKLGEGHAMAKFIALVSQQGPLPDDYLSGPAPDPAMFGMSGDDDGSRANPLLGLNMRTCTPFRHDLAALAASETRIMVATGAGSGEQFAARGARALAAAGDFEHVTVPGDHAGFLGGEYGQMGEPEAFAEALHRILDR</sequence>
<dbReference type="InterPro" id="IPR029058">
    <property type="entry name" value="AB_hydrolase_fold"/>
</dbReference>
<name>A0ABU7MK66_9ACTN</name>
<dbReference type="Gene3D" id="3.40.50.1820">
    <property type="entry name" value="alpha/beta hydrolase"/>
    <property type="match status" value="1"/>
</dbReference>
<keyword evidence="2" id="KW-1185">Reference proteome</keyword>
<proteinExistence type="predicted"/>
<organism evidence="1 2">
    <name type="scientific">Gordonia sesuvii</name>
    <dbReference type="NCBI Taxonomy" id="3116777"/>
    <lineage>
        <taxon>Bacteria</taxon>
        <taxon>Bacillati</taxon>
        <taxon>Actinomycetota</taxon>
        <taxon>Actinomycetes</taxon>
        <taxon>Mycobacteriales</taxon>
        <taxon>Gordoniaceae</taxon>
        <taxon>Gordonia</taxon>
    </lineage>
</organism>
<accession>A0ABU7MK66</accession>
<keyword evidence="1" id="KW-0378">Hydrolase</keyword>
<reference evidence="1 2" key="1">
    <citation type="submission" date="2024-01" db="EMBL/GenBank/DDBJ databases">
        <title>Draft genome sequence of Gordonia sp. LSe1-13.</title>
        <authorList>
            <person name="Suphannarot A."/>
            <person name="Mingma R."/>
        </authorList>
    </citation>
    <scope>NUCLEOTIDE SEQUENCE [LARGE SCALE GENOMIC DNA]</scope>
    <source>
        <strain evidence="1 2">LSe1-13</strain>
    </source>
</reference>
<gene>
    <name evidence="1" type="ORF">VZC37_24490</name>
</gene>
<dbReference type="Proteomes" id="UP001347146">
    <property type="component" value="Unassembled WGS sequence"/>
</dbReference>
<dbReference type="EMBL" id="JAZDUF010000013">
    <property type="protein sequence ID" value="MEE3853515.1"/>
    <property type="molecule type" value="Genomic_DNA"/>
</dbReference>
<dbReference type="SUPFAM" id="SSF53474">
    <property type="entry name" value="alpha/beta-Hydrolases"/>
    <property type="match status" value="1"/>
</dbReference>
<protein>
    <submittedName>
        <fullName evidence="1">Alpha/beta hydrolase</fullName>
    </submittedName>
</protein>
<evidence type="ECO:0000313" key="2">
    <source>
        <dbReference type="Proteomes" id="UP001347146"/>
    </source>
</evidence>